<reference evidence="1" key="1">
    <citation type="submission" date="2023-05" db="EMBL/GenBank/DDBJ databases">
        <authorList>
            <consortium name="ELIXIR-Norway"/>
        </authorList>
    </citation>
    <scope>NUCLEOTIDE SEQUENCE</scope>
</reference>
<sequence length="132" mass="13857">MHKIMIAPPFPLHSISLFPLSVPPGAPKVLIAFLQSRPRTGSGVRGAGGPRLRSGGSRLRFPGAAAALRLRTLSWEAGSLGVLICKAAGGAGRGLEAMQIREAGSARGSAPLPRSWGQRCQAQLDERRQLGE</sequence>
<protein>
    <submittedName>
        <fullName evidence="1">Uncharacterized protein</fullName>
    </submittedName>
</protein>
<accession>A0ACB0F9Y1</accession>
<name>A0ACB0F9Y1_RANTA</name>
<evidence type="ECO:0000313" key="2">
    <source>
        <dbReference type="Proteomes" id="UP001162501"/>
    </source>
</evidence>
<gene>
    <name evidence="1" type="ORF">MRATA1EN3_LOCUS20322</name>
</gene>
<dbReference type="EMBL" id="OX596117">
    <property type="protein sequence ID" value="CAI9709109.1"/>
    <property type="molecule type" value="Genomic_DNA"/>
</dbReference>
<organism evidence="1 2">
    <name type="scientific">Rangifer tarandus platyrhynchus</name>
    <name type="common">Svalbard reindeer</name>
    <dbReference type="NCBI Taxonomy" id="3082113"/>
    <lineage>
        <taxon>Eukaryota</taxon>
        <taxon>Metazoa</taxon>
        <taxon>Chordata</taxon>
        <taxon>Craniata</taxon>
        <taxon>Vertebrata</taxon>
        <taxon>Euteleostomi</taxon>
        <taxon>Mammalia</taxon>
        <taxon>Eutheria</taxon>
        <taxon>Laurasiatheria</taxon>
        <taxon>Artiodactyla</taxon>
        <taxon>Ruminantia</taxon>
        <taxon>Pecora</taxon>
        <taxon>Cervidae</taxon>
        <taxon>Odocoileinae</taxon>
        <taxon>Rangifer</taxon>
    </lineage>
</organism>
<dbReference type="Proteomes" id="UP001162501">
    <property type="component" value="Chromosome 33"/>
</dbReference>
<proteinExistence type="predicted"/>
<evidence type="ECO:0000313" key="1">
    <source>
        <dbReference type="EMBL" id="CAI9709109.1"/>
    </source>
</evidence>